<dbReference type="EMBL" id="MDYQ01000074">
    <property type="protein sequence ID" value="PRP83850.1"/>
    <property type="molecule type" value="Genomic_DNA"/>
</dbReference>
<accession>A0A2P6NIR9</accession>
<comment type="subcellular location">
    <subcellularLocation>
        <location evidence="1">Cell membrane</location>
    </subcellularLocation>
</comment>
<sequence length="1826" mass="201384">MRGGFFLVLCILSVHACLDTSGYQKWSAVFPNLAAQSAVNIQPGQNIVLDQTTGIVISANGNLIAGSADCPITQKVVITLCGAPPNPRNLTTLGSETDSWAGVIKYGSKGLIVKVGGSIQLFGWKSGPTWTKLSSTAHAGDRVLHLQDAVSWRAGDQITIASSDYSEYFSVYNKDQNGVRYQSHMTGQGGDFPDQSEYATVASVSDGGKTVTLSSPLRYLHWGVWPETVEVGLLTRNIVVRGDAASDSTFYGGHFLTRSANSQISGVEFTRMGQLTVLGRYPVHFHLIRNAAGAFIIDSSIHTSYQRCIAIHNSDYVIVRNTVSFNSYGHCLFFEDGSEQGNVLDSNLVVWSRPMNDTYLLLHSDNQPSSVWITNPNNTFTNNAVSSAFIGYWWVMPERPKGLSAEEFAKSNVYPRKMACPLFDNNIAHSIFDFGLMIDEMSTPDDVLVSSGWLPQQPTYDYYHDGINQEMSRYTAWRTRKGGMWSRCPTCYWTNNVYAETGQMGTFTLNSQVISDAYFLGNTGNPGTPLPGWDYTLADSYLTIGTPYYRMHGGSMPYDAVRTGGQTVVLNPTFENFTSTPYTESGGMRGSDASAFRLQRNQLIGGKFINSEPVRVRNQTFFTGNPANEMSGYTLLHDGAVDGVNGGGWVVGVNNYWKSRSDCVYRFLGNCYWCSLFPGGITQLTIRISRSDSVVDGTDTNNPVWKAGGYMALYPLGRGNSVENAYFGRSDDGYIANIPAQTSWAVLLMDDKGNSLLSPTSLNVQISGRKGEYFLLAVPYPSGTTFTMFDHYRQVNLPKASSLSALTPQNYFSDDKNLYLWVTNDQANSGVSSQMGILQQGVSSPSPDYSKYGIQITANCPETCTHGPIRVPNDFTPAALTSDAYRADLLPCNVNPAGKEGGNGTVFVQVYPKSFLGTPTLTYQAYHNSGPYALVSLLDDRGVRVAEFSAGTTGASDNIKLSRNVWELLVLGKLYVDVVNRDGSNGLRGQLRATSPSTVRLPGGGNGIDMCRPTYNYAGVYNWTTSTERVLQYDNFGLWNSSYTADQPCGSPVLELQITHGLARVYMFMNQRRSYLPVGQFTALEFYAKFPVDMQATLNVSANGGSFVVVDNRYISDYFINSYQWTLVRIPLSALGVTNLTNLTNLRFGQNSGLYNVNVLIDQVRLVPTATIPTSTLTAAAPQYAPSHCQAASQSTTSPLEGNVIAAAPPVTLRESYGGTHQLDHHPVNCSCGHSSATSLRNYSTLQRCKDRGLPLFQYFFQTSLRFIAVFSSTTNGYQSPEKENKIILFALFLAASLSPNAEDICTYNNDCSGALSEAECWNCVIPQNNTTALFQDVHQYVNFTLNNSPIFVRNCLNFTLHPGYPNASLFIEDSTVTLLGSVNLEELSVSSRSQLTTRSKSPRTFHDGATLYLSFHSAFSSPVTRFNGSVITDDSLSWTGDLFFSGEIIFLSRSSNTIYGPGRWYLQDVRQTYGGPYLYNWPGQIRFHIDVVLSNMTQDSDYYLTFWRANITGSSLNIAECLNCSFINSTISGDVSPQVASDHPASFRGSTITLGGHVHFPYGLVLRNSTVFSLNGSIATGRILDTLNTTLLHHLRHLLPRRTDPLQHDELREYLPEDFSWRAIAPARTVADLIWVQPRLYVTSLVMDQSIDTPPVTLRESYAGTYQLDYLPVNCSCGRFVLFCTIFSSNGSLVYNRTADLPPTISLESAEFTLYTTGACLKDDDYHSNREVVAAAFGRTVLTRLDTRPDDRKPSFSPLGWIIPVSVVGGLFVIIAAFVLVRWLRKRRTTTTLRSTEEDEHGGSDSHRTHDFDNSLDRKRGIKLK</sequence>
<name>A0A2P6NIR9_9EUKA</name>
<keyword evidence="10" id="KW-1185">Reference proteome</keyword>
<evidence type="ECO:0000256" key="6">
    <source>
        <dbReference type="SAM" id="Phobius"/>
    </source>
</evidence>
<protein>
    <recommendedName>
        <fullName evidence="8">G8 domain-containing protein</fullName>
    </recommendedName>
</protein>
<evidence type="ECO:0000256" key="3">
    <source>
        <dbReference type="ARBA" id="ARBA00022729"/>
    </source>
</evidence>
<dbReference type="PANTHER" id="PTHR46769:SF2">
    <property type="entry name" value="FIBROCYSTIN-L ISOFORM 2 PRECURSOR-RELATED"/>
    <property type="match status" value="1"/>
</dbReference>
<evidence type="ECO:0000256" key="2">
    <source>
        <dbReference type="ARBA" id="ARBA00022475"/>
    </source>
</evidence>
<keyword evidence="6" id="KW-0812">Transmembrane</keyword>
<dbReference type="SUPFAM" id="SSF51126">
    <property type="entry name" value="Pectin lyase-like"/>
    <property type="match status" value="1"/>
</dbReference>
<evidence type="ECO:0000313" key="10">
    <source>
        <dbReference type="Proteomes" id="UP000241769"/>
    </source>
</evidence>
<dbReference type="InterPro" id="IPR019316">
    <property type="entry name" value="G8_domain"/>
</dbReference>
<evidence type="ECO:0000256" key="4">
    <source>
        <dbReference type="ARBA" id="ARBA00023180"/>
    </source>
</evidence>
<gene>
    <name evidence="9" type="ORF">PROFUN_08881</name>
</gene>
<feature type="region of interest" description="Disordered" evidence="5">
    <location>
        <begin position="1793"/>
        <end position="1826"/>
    </location>
</feature>
<reference evidence="9 10" key="1">
    <citation type="journal article" date="2018" name="Genome Biol. Evol.">
        <title>Multiple Roots of Fruiting Body Formation in Amoebozoa.</title>
        <authorList>
            <person name="Hillmann F."/>
            <person name="Forbes G."/>
            <person name="Novohradska S."/>
            <person name="Ferling I."/>
            <person name="Riege K."/>
            <person name="Groth M."/>
            <person name="Westermann M."/>
            <person name="Marz M."/>
            <person name="Spaller T."/>
            <person name="Winckler T."/>
            <person name="Schaap P."/>
            <person name="Glockner G."/>
        </authorList>
    </citation>
    <scope>NUCLEOTIDE SEQUENCE [LARGE SCALE GENOMIC DNA]</scope>
    <source>
        <strain evidence="9 10">Jena</strain>
    </source>
</reference>
<evidence type="ECO:0000313" key="9">
    <source>
        <dbReference type="EMBL" id="PRP83850.1"/>
    </source>
</evidence>
<evidence type="ECO:0000259" key="8">
    <source>
        <dbReference type="PROSITE" id="PS51484"/>
    </source>
</evidence>
<feature type="compositionally biased region" description="Basic and acidic residues" evidence="5">
    <location>
        <begin position="1802"/>
        <end position="1820"/>
    </location>
</feature>
<dbReference type="OrthoDB" id="14714at2759"/>
<keyword evidence="6" id="KW-1133">Transmembrane helix</keyword>
<dbReference type="PANTHER" id="PTHR46769">
    <property type="entry name" value="POLYCYSTIC KIDNEY AND HEPATIC DISEASE 1 (AUTOSOMAL RECESSIVE)-LIKE 1"/>
    <property type="match status" value="1"/>
</dbReference>
<feature type="chain" id="PRO_5015184574" description="G8 domain-containing protein" evidence="7">
    <location>
        <begin position="17"/>
        <end position="1826"/>
    </location>
</feature>
<dbReference type="InParanoid" id="A0A2P6NIR9"/>
<feature type="domain" description="G8" evidence="8">
    <location>
        <begin position="1"/>
        <end position="135"/>
    </location>
</feature>
<feature type="signal peptide" evidence="7">
    <location>
        <begin position="1"/>
        <end position="16"/>
    </location>
</feature>
<keyword evidence="6" id="KW-0472">Membrane</keyword>
<proteinExistence type="predicted"/>
<organism evidence="9 10">
    <name type="scientific">Planoprotostelium fungivorum</name>
    <dbReference type="NCBI Taxonomy" id="1890364"/>
    <lineage>
        <taxon>Eukaryota</taxon>
        <taxon>Amoebozoa</taxon>
        <taxon>Evosea</taxon>
        <taxon>Variosea</taxon>
        <taxon>Cavosteliida</taxon>
        <taxon>Cavosteliaceae</taxon>
        <taxon>Planoprotostelium</taxon>
    </lineage>
</organism>
<dbReference type="InterPro" id="IPR011050">
    <property type="entry name" value="Pectin_lyase_fold/virulence"/>
</dbReference>
<dbReference type="PROSITE" id="PS51484">
    <property type="entry name" value="G8"/>
    <property type="match status" value="1"/>
</dbReference>
<dbReference type="GO" id="GO:0005886">
    <property type="term" value="C:plasma membrane"/>
    <property type="evidence" value="ECO:0007669"/>
    <property type="project" value="UniProtKB-SubCell"/>
</dbReference>
<dbReference type="SMART" id="SM01225">
    <property type="entry name" value="G8"/>
    <property type="match status" value="1"/>
</dbReference>
<comment type="caution">
    <text evidence="9">The sequence shown here is derived from an EMBL/GenBank/DDBJ whole genome shotgun (WGS) entry which is preliminary data.</text>
</comment>
<dbReference type="Gene3D" id="2.60.120.430">
    <property type="entry name" value="Galactose-binding lectin"/>
    <property type="match status" value="1"/>
</dbReference>
<keyword evidence="4" id="KW-0325">Glycoprotein</keyword>
<feature type="transmembrane region" description="Helical" evidence="6">
    <location>
        <begin position="1762"/>
        <end position="1785"/>
    </location>
</feature>
<evidence type="ECO:0000256" key="5">
    <source>
        <dbReference type="SAM" id="MobiDB-lite"/>
    </source>
</evidence>
<dbReference type="Proteomes" id="UP000241769">
    <property type="component" value="Unassembled WGS sequence"/>
</dbReference>
<dbReference type="InterPro" id="IPR012334">
    <property type="entry name" value="Pectin_lyas_fold"/>
</dbReference>
<evidence type="ECO:0000256" key="7">
    <source>
        <dbReference type="SAM" id="SignalP"/>
    </source>
</evidence>
<dbReference type="InterPro" id="IPR055401">
    <property type="entry name" value="CEMIP_beta-hel_dom"/>
</dbReference>
<dbReference type="Gene3D" id="2.160.20.10">
    <property type="entry name" value="Single-stranded right-handed beta-helix, Pectin lyase-like"/>
    <property type="match status" value="1"/>
</dbReference>
<dbReference type="Pfam" id="PF10162">
    <property type="entry name" value="G8"/>
    <property type="match status" value="1"/>
</dbReference>
<dbReference type="InterPro" id="IPR052387">
    <property type="entry name" value="Fibrocystin"/>
</dbReference>
<evidence type="ECO:0000256" key="1">
    <source>
        <dbReference type="ARBA" id="ARBA00004236"/>
    </source>
</evidence>
<keyword evidence="2" id="KW-1003">Cell membrane</keyword>
<dbReference type="Pfam" id="PF24606">
    <property type="entry name" value="CEMIP_beta-hel"/>
    <property type="match status" value="1"/>
</dbReference>
<keyword evidence="3 7" id="KW-0732">Signal</keyword>